<evidence type="ECO:0000313" key="3">
    <source>
        <dbReference type="Proteomes" id="UP000187412"/>
    </source>
</evidence>
<dbReference type="PANTHER" id="PTHR43236">
    <property type="entry name" value="ANTITOXIN HIGA1"/>
    <property type="match status" value="1"/>
</dbReference>
<gene>
    <name evidence="2" type="ORF">BSK56_31060</name>
</gene>
<reference evidence="2 3" key="1">
    <citation type="submission" date="2016-10" db="EMBL/GenBank/DDBJ databases">
        <title>Paenibacillus species isolates.</title>
        <authorList>
            <person name="Beno S.M."/>
        </authorList>
    </citation>
    <scope>NUCLEOTIDE SEQUENCE [LARGE SCALE GENOMIC DNA]</scope>
    <source>
        <strain evidence="2 3">FSL H7-0744</strain>
    </source>
</reference>
<dbReference type="InterPro" id="IPR010359">
    <property type="entry name" value="IrrE_HExxH"/>
</dbReference>
<dbReference type="RefSeq" id="WP_076114249.1">
    <property type="nucleotide sequence ID" value="NZ_MPTB01000066.1"/>
</dbReference>
<evidence type="ECO:0000259" key="1">
    <source>
        <dbReference type="Pfam" id="PF06114"/>
    </source>
</evidence>
<keyword evidence="3" id="KW-1185">Reference proteome</keyword>
<organism evidence="2 3">
    <name type="scientific">Paenibacillus borealis</name>
    <dbReference type="NCBI Taxonomy" id="160799"/>
    <lineage>
        <taxon>Bacteria</taxon>
        <taxon>Bacillati</taxon>
        <taxon>Bacillota</taxon>
        <taxon>Bacilli</taxon>
        <taxon>Bacillales</taxon>
        <taxon>Paenibacillaceae</taxon>
        <taxon>Paenibacillus</taxon>
    </lineage>
</organism>
<feature type="domain" description="IrrE N-terminal-like" evidence="1">
    <location>
        <begin position="32"/>
        <end position="171"/>
    </location>
</feature>
<dbReference type="Proteomes" id="UP000187412">
    <property type="component" value="Unassembled WGS sequence"/>
</dbReference>
<sequence length="178" mass="20645">MNRIKWAEKKAYQLLEEYQINDFPIPLEDIVERLNVKLIREFLEDTVSGLLYRTSTNTIIGVNSYHSDKRQRFTVAHEIGHLIMHEGDPVHIDLQVNFRMKNSLSTDMREVEANAFAAALLMPENLVREAIQEMNEGIDLSCDLNDSEEDSKIRELSERFQVSQHSLLIRLGKLGLIY</sequence>
<name>A0ABX3GUP2_PAEBO</name>
<accession>A0ABX3GUP2</accession>
<protein>
    <recommendedName>
        <fullName evidence="1">IrrE N-terminal-like domain-containing protein</fullName>
    </recommendedName>
</protein>
<dbReference type="EMBL" id="MPTB01000066">
    <property type="protein sequence ID" value="OMD37679.1"/>
    <property type="molecule type" value="Genomic_DNA"/>
</dbReference>
<proteinExistence type="predicted"/>
<dbReference type="InterPro" id="IPR052345">
    <property type="entry name" value="Rad_response_metalloprotease"/>
</dbReference>
<evidence type="ECO:0000313" key="2">
    <source>
        <dbReference type="EMBL" id="OMD37679.1"/>
    </source>
</evidence>
<dbReference type="PANTHER" id="PTHR43236:SF2">
    <property type="entry name" value="BLL0069 PROTEIN"/>
    <property type="match status" value="1"/>
</dbReference>
<dbReference type="Gene3D" id="1.10.10.2910">
    <property type="match status" value="1"/>
</dbReference>
<dbReference type="Pfam" id="PF06114">
    <property type="entry name" value="Peptidase_M78"/>
    <property type="match status" value="1"/>
</dbReference>
<comment type="caution">
    <text evidence="2">The sequence shown here is derived from an EMBL/GenBank/DDBJ whole genome shotgun (WGS) entry which is preliminary data.</text>
</comment>